<sequence>QAKLDSFEADLGLLGEEFNTAVSILNVGYMIMQLPSNMLITRIRPSLYIPFWICLWSCISAATAGAHNYTGLILVRLFLGVAGGPFFPGAFYLLPCWYTKKELAFRTAILYSGLILATAFSGLLAAGIFSGLDGAHGIKGWRWLFMIEGAGSFVAGLCGFFLLPDMPGAETGSSNWLFTTEEHRIAKNRMIRDQVSNQVSENSVWYGLRTAVSDFRVWIFAIILCSNHIAYGFNNFYPTIVKGLDLGDTTLTLVCTVPPYLLSAIVALISAYSSDHLEDRGYHIGGLMALAAVGFIISVASLPTNHTVLYFSSFLYITDTFSANSMVYTWAAASVSQTPERRPCATAIINLMGQLGNIWSPYFFRSQDAPRYVLAMVLMIAFSGLSIVGCAVMKLVLKRGNKKLIESFTGTGITPNLHVLQERKPKDPAISYSEELPVAAGEKYLHIVARNQDPPAYNGGNEEDSRSISGYDGNLMRDRVILSSEEEKKLIRRIDWHLIPLLSVIYMIKTVDFTNVSNARIMDKGTSHNIMTELHMTANEYNLVTAMYYIPYILAETPSNLLLKKMRPSVWQARIMISWGIVLCCHAAVRNKEGLYAVRFFLGLFEAGLWPGMLLQLCYWYRPDEIAPRIVLVTVLGNFSSVVSGVLAFAFNGVVARGLSGWKWLILTEGTFTVLLGIFTYFFLPDFPSTASWITDREKSFIQARLPRNSPRAAEANFDARELLRALRDKRIWLFLLCWAFYTIGTTGLSFYQPTVIANLGFSTLAQTQLLNIPHAIFSVVVTVFFGIVTDTGRIPQPLIPLGFMIVIQACYAVLYKFPSNGGVYAATVIAGGFSTAWYTMMWPWRVQTTEGATGSAFAIAFANSYGQIGGAVGSQLFNSRFAPHYTTSFAIAMGFIGAAIIMNIITWSFTWRADVDTRRIKRARIEAAKRNEALLDDVDIHRSGKR</sequence>
<feature type="transmembrane region" description="Helical" evidence="6">
    <location>
        <begin position="595"/>
        <end position="618"/>
    </location>
</feature>
<evidence type="ECO:0000256" key="2">
    <source>
        <dbReference type="ARBA" id="ARBA00022448"/>
    </source>
</evidence>
<evidence type="ECO:0000256" key="4">
    <source>
        <dbReference type="ARBA" id="ARBA00022989"/>
    </source>
</evidence>
<dbReference type="RefSeq" id="XP_035345042.1">
    <property type="nucleotide sequence ID" value="XM_035489149.1"/>
</dbReference>
<dbReference type="PANTHER" id="PTHR43791">
    <property type="entry name" value="PERMEASE-RELATED"/>
    <property type="match status" value="1"/>
</dbReference>
<dbReference type="Gene3D" id="1.20.1250.20">
    <property type="entry name" value="MFS general substrate transporter like domains"/>
    <property type="match status" value="4"/>
</dbReference>
<proteinExistence type="predicted"/>
<reference evidence="9" key="1">
    <citation type="submission" date="2020-06" db="EMBL/GenBank/DDBJ databases">
        <title>A chromosome-scale genome assembly of Talaromyces rugulosus W13939.</title>
        <authorList>
            <person name="Wang B."/>
            <person name="Guo L."/>
            <person name="Ye K."/>
            <person name="Wang L."/>
        </authorList>
    </citation>
    <scope>NUCLEOTIDE SEQUENCE [LARGE SCALE GENOMIC DNA]</scope>
    <source>
        <strain evidence="9">W13939</strain>
    </source>
</reference>
<dbReference type="GO" id="GO:0022857">
    <property type="term" value="F:transmembrane transporter activity"/>
    <property type="evidence" value="ECO:0007669"/>
    <property type="project" value="InterPro"/>
</dbReference>
<feature type="transmembrane region" description="Helical" evidence="6">
    <location>
        <begin position="630"/>
        <end position="652"/>
    </location>
</feature>
<dbReference type="PANTHER" id="PTHR43791:SF91">
    <property type="entry name" value="MAJOR FACILITATOR SUPERFAMILY (MFS) PROFILE DOMAIN-CONTAINING PROTEIN-RELATED"/>
    <property type="match status" value="1"/>
</dbReference>
<dbReference type="SUPFAM" id="SSF103473">
    <property type="entry name" value="MFS general substrate transporter"/>
    <property type="match status" value="2"/>
</dbReference>
<feature type="transmembrane region" description="Helical" evidence="6">
    <location>
        <begin position="772"/>
        <end position="790"/>
    </location>
</feature>
<feature type="transmembrane region" description="Helical" evidence="6">
    <location>
        <begin position="732"/>
        <end position="752"/>
    </location>
</feature>
<dbReference type="Pfam" id="PF07690">
    <property type="entry name" value="MFS_1"/>
    <property type="match status" value="2"/>
</dbReference>
<evidence type="ECO:0000259" key="7">
    <source>
        <dbReference type="PROSITE" id="PS50850"/>
    </source>
</evidence>
<dbReference type="GeneID" id="55993488"/>
<evidence type="ECO:0000256" key="1">
    <source>
        <dbReference type="ARBA" id="ARBA00004141"/>
    </source>
</evidence>
<name>A0A7H8QXM2_TALRU</name>
<dbReference type="InterPro" id="IPR011701">
    <property type="entry name" value="MFS"/>
</dbReference>
<feature type="transmembrane region" description="Helical" evidence="6">
    <location>
        <begin position="108"/>
        <end position="129"/>
    </location>
</feature>
<dbReference type="InterPro" id="IPR020846">
    <property type="entry name" value="MFS_dom"/>
</dbReference>
<dbReference type="EMBL" id="CP055900">
    <property type="protein sequence ID" value="QKX58864.1"/>
    <property type="molecule type" value="Genomic_DNA"/>
</dbReference>
<keyword evidence="3 6" id="KW-0812">Transmembrane</keyword>
<feature type="transmembrane region" description="Helical" evidence="6">
    <location>
        <begin position="73"/>
        <end position="96"/>
    </location>
</feature>
<feature type="domain" description="Major facilitator superfamily (MFS) profile" evidence="7">
    <location>
        <begin position="1"/>
        <end position="401"/>
    </location>
</feature>
<dbReference type="OrthoDB" id="2985014at2759"/>
<dbReference type="Proteomes" id="UP000509510">
    <property type="component" value="Chromosome III"/>
</dbReference>
<feature type="transmembrane region" description="Helical" evidence="6">
    <location>
        <begin position="799"/>
        <end position="818"/>
    </location>
</feature>
<gene>
    <name evidence="8" type="ORF">TRUGW13939_05992</name>
</gene>
<feature type="transmembrane region" description="Helical" evidence="6">
    <location>
        <begin position="215"/>
        <end position="231"/>
    </location>
</feature>
<keyword evidence="2" id="KW-0813">Transport</keyword>
<feature type="non-terminal residue" evidence="8">
    <location>
        <position position="1"/>
    </location>
</feature>
<feature type="transmembrane region" description="Helical" evidence="6">
    <location>
        <begin position="824"/>
        <end position="845"/>
    </location>
</feature>
<dbReference type="KEGG" id="trg:TRUGW13939_05992"/>
<dbReference type="PROSITE" id="PS50850">
    <property type="entry name" value="MFS"/>
    <property type="match status" value="2"/>
</dbReference>
<comment type="subcellular location">
    <subcellularLocation>
        <location evidence="1">Membrane</location>
        <topology evidence="1">Multi-pass membrane protein</topology>
    </subcellularLocation>
</comment>
<keyword evidence="9" id="KW-1185">Reference proteome</keyword>
<keyword evidence="4 6" id="KW-1133">Transmembrane helix</keyword>
<feature type="transmembrane region" description="Helical" evidence="6">
    <location>
        <begin position="664"/>
        <end position="684"/>
    </location>
</feature>
<feature type="transmembrane region" description="Helical" evidence="6">
    <location>
        <begin position="890"/>
        <end position="912"/>
    </location>
</feature>
<evidence type="ECO:0000313" key="8">
    <source>
        <dbReference type="EMBL" id="QKX58864.1"/>
    </source>
</evidence>
<organism evidence="8 9">
    <name type="scientific">Talaromyces rugulosus</name>
    <name type="common">Penicillium rugulosum</name>
    <dbReference type="NCBI Taxonomy" id="121627"/>
    <lineage>
        <taxon>Eukaryota</taxon>
        <taxon>Fungi</taxon>
        <taxon>Dikarya</taxon>
        <taxon>Ascomycota</taxon>
        <taxon>Pezizomycotina</taxon>
        <taxon>Eurotiomycetes</taxon>
        <taxon>Eurotiomycetidae</taxon>
        <taxon>Eurotiales</taxon>
        <taxon>Trichocomaceae</taxon>
        <taxon>Talaromyces</taxon>
        <taxon>Talaromyces sect. Islandici</taxon>
    </lineage>
</organism>
<dbReference type="FunFam" id="1.20.1250.20:FF:000057">
    <property type="entry name" value="MFS general substrate transporter"/>
    <property type="match status" value="1"/>
</dbReference>
<evidence type="ECO:0000256" key="6">
    <source>
        <dbReference type="SAM" id="Phobius"/>
    </source>
</evidence>
<protein>
    <recommendedName>
        <fullName evidence="7">Major facilitator superfamily (MFS) profile domain-containing protein</fullName>
    </recommendedName>
</protein>
<dbReference type="AlphaFoldDB" id="A0A7H8QXM2"/>
<feature type="transmembrane region" description="Helical" evidence="6">
    <location>
        <begin position="47"/>
        <end position="67"/>
    </location>
</feature>
<keyword evidence="5 6" id="KW-0472">Membrane</keyword>
<feature type="transmembrane region" description="Helical" evidence="6">
    <location>
        <begin position="372"/>
        <end position="397"/>
    </location>
</feature>
<feature type="transmembrane region" description="Helical" evidence="6">
    <location>
        <begin position="571"/>
        <end position="589"/>
    </location>
</feature>
<accession>A0A7H8QXM2</accession>
<dbReference type="InterPro" id="IPR036259">
    <property type="entry name" value="MFS_trans_sf"/>
</dbReference>
<feature type="domain" description="Major facilitator superfamily (MFS) profile" evidence="7">
    <location>
        <begin position="498"/>
        <end position="915"/>
    </location>
</feature>
<evidence type="ECO:0000256" key="3">
    <source>
        <dbReference type="ARBA" id="ARBA00022692"/>
    </source>
</evidence>
<feature type="transmembrane region" description="Helical" evidence="6">
    <location>
        <begin position="284"/>
        <end position="302"/>
    </location>
</feature>
<dbReference type="GO" id="GO:0016020">
    <property type="term" value="C:membrane"/>
    <property type="evidence" value="ECO:0007669"/>
    <property type="project" value="UniProtKB-SubCell"/>
</dbReference>
<evidence type="ECO:0000256" key="5">
    <source>
        <dbReference type="ARBA" id="ARBA00023136"/>
    </source>
</evidence>
<feature type="transmembrane region" description="Helical" evidence="6">
    <location>
        <begin position="141"/>
        <end position="163"/>
    </location>
</feature>
<dbReference type="FunFam" id="1.20.1250.20:FF:000013">
    <property type="entry name" value="MFS general substrate transporter"/>
    <property type="match status" value="1"/>
</dbReference>
<feature type="transmembrane region" description="Helical" evidence="6">
    <location>
        <begin position="251"/>
        <end position="272"/>
    </location>
</feature>
<evidence type="ECO:0000313" key="9">
    <source>
        <dbReference type="Proteomes" id="UP000509510"/>
    </source>
</evidence>